<protein>
    <recommendedName>
        <fullName evidence="4">Rad50/SbcC-type AAA domain-containing protein</fullName>
    </recommendedName>
</protein>
<dbReference type="EMBL" id="LLZH01000011">
    <property type="protein sequence ID" value="KUL41685.1"/>
    <property type="molecule type" value="Genomic_DNA"/>
</dbReference>
<dbReference type="Proteomes" id="UP000053244">
    <property type="component" value="Unassembled WGS sequence"/>
</dbReference>
<keyword evidence="1" id="KW-0175">Coiled coil</keyword>
<gene>
    <name evidence="2" type="ORF">ADL15_03160</name>
</gene>
<feature type="coiled-coil region" evidence="1">
    <location>
        <begin position="386"/>
        <end position="413"/>
    </location>
</feature>
<organism evidence="2 3">
    <name type="scientific">Actinoplanes awajinensis subsp. mycoplanecinus</name>
    <dbReference type="NCBI Taxonomy" id="135947"/>
    <lineage>
        <taxon>Bacteria</taxon>
        <taxon>Bacillati</taxon>
        <taxon>Actinomycetota</taxon>
        <taxon>Actinomycetes</taxon>
        <taxon>Micromonosporales</taxon>
        <taxon>Micromonosporaceae</taxon>
        <taxon>Actinoplanes</taxon>
    </lineage>
</organism>
<evidence type="ECO:0008006" key="4">
    <source>
        <dbReference type="Google" id="ProtNLM"/>
    </source>
</evidence>
<dbReference type="Gene3D" id="3.40.50.300">
    <property type="entry name" value="P-loop containing nucleotide triphosphate hydrolases"/>
    <property type="match status" value="2"/>
</dbReference>
<dbReference type="AlphaFoldDB" id="A0A0X3VAA9"/>
<name>A0A0X3VAA9_9ACTN</name>
<feature type="coiled-coil region" evidence="1">
    <location>
        <begin position="202"/>
        <end position="261"/>
    </location>
</feature>
<evidence type="ECO:0000313" key="2">
    <source>
        <dbReference type="EMBL" id="KUL41685.1"/>
    </source>
</evidence>
<sequence length="649" mass="73797">MNHSKRRYGLQSDPDQQRSVNLVGAGRDVTFNPGLNHVIGDITTGKTTFVRLIRALLGTMPDDLPPEVGHVQAIRGHVALGNRTWQIYRPRTSTRDALVEISEEHPNPGRESIALRLPVAGAQNSYSTFLLDQLQIPAIHVPRARSEPSGANSPVTMTDWLGYCIITGDELDTEVFGHKRTWRDAKRRWVFEIAYGYYEPELALLNAELRQIQLQLESLRHDAEVRATFLRDTAFADPAILEFQLAERANALEEIRETRRALGTAAGDVPGVQELRQTLLATRTRRADIADRLTRLEGKLKDLTDLHRQLTSQSSRLTRAIVAGEWLVDFDFIVCPRCGNDVEPARTDPHLCYLCLQTPRPAASPSELLTEQDRIASQITETSEVIEGRRRARERLSEQAAQLDETMAELSASLDQRTRTFVSDRSEQIEFYSARQAEIEGDIRRLREYSDLLRRHQQQLQGREQLETRQEELIARIHSRELSHTDAEDNVKALERRMLEYLRELHIPDLGQELTVRINRDTYLPEVSGRRFDELSSQGLKTLVNIAHALAHHTVAIDRKLPLPGLLILDGISANSGQEGLSLGRIRDVYQLLRNVATREPYKESLQIIAVDNELARDIIVDFVYRVALPLSQEDRLIRVPKSQLEEQV</sequence>
<dbReference type="InterPro" id="IPR027417">
    <property type="entry name" value="P-loop_NTPase"/>
</dbReference>
<accession>A0A0X3VAA9</accession>
<reference evidence="2 3" key="1">
    <citation type="submission" date="2015-10" db="EMBL/GenBank/DDBJ databases">
        <authorList>
            <person name="Gilbert D.G."/>
        </authorList>
    </citation>
    <scope>NUCLEOTIDE SEQUENCE [LARGE SCALE GENOMIC DNA]</scope>
    <source>
        <strain evidence="2 3">NRRL B-16712</strain>
    </source>
</reference>
<feature type="coiled-coil region" evidence="1">
    <location>
        <begin position="286"/>
        <end position="313"/>
    </location>
</feature>
<evidence type="ECO:0000256" key="1">
    <source>
        <dbReference type="SAM" id="Coils"/>
    </source>
</evidence>
<proteinExistence type="predicted"/>
<keyword evidence="3" id="KW-1185">Reference proteome</keyword>
<evidence type="ECO:0000313" key="3">
    <source>
        <dbReference type="Proteomes" id="UP000053244"/>
    </source>
</evidence>
<dbReference type="SUPFAM" id="SSF52540">
    <property type="entry name" value="P-loop containing nucleoside triphosphate hydrolases"/>
    <property type="match status" value="1"/>
</dbReference>
<comment type="caution">
    <text evidence="2">The sequence shown here is derived from an EMBL/GenBank/DDBJ whole genome shotgun (WGS) entry which is preliminary data.</text>
</comment>